<accession>A0A5B9EF95</accession>
<dbReference type="KEGG" id="talb:FTW19_21470"/>
<protein>
    <recommendedName>
        <fullName evidence="3">Collagen-like protein</fullName>
    </recommendedName>
</protein>
<dbReference type="AlphaFoldDB" id="A0A5B9EF95"/>
<sequence>MRIDHNGNVGIGTTSPSALLSVGSSSQFQVNSAGAISTSGGLSVGGNQVINSSGVWVGPSSGLVGPQGPAGPAGATGPAGASPWGLSGSNTYYTSGNVGIGTSTPQGILDVTPPVGGLLVSGVNLDPQWGSLDMSKVANSAKLVTGWNRTGGDGEADFMANRGGGGGGGFAFYDVTNNGTVNSLLRLHGNGNVGIGTTNPQKKLHIAGDVEIDGQLFFGGIAQGQSAPYAGCGADYAESVDVTGDRTKYEPGDVLVIDPKAPGKFLKSNEAYSTMASGVYSTKPGFVGRFHEASDPASADEIPMAMLGRVPTKVTAENGPIQVGDLLVTSSTMGYAMKGTDRSRLVGAVIGKALGSLDSGTGTIMVLITLQ</sequence>
<keyword evidence="2" id="KW-1185">Reference proteome</keyword>
<organism evidence="1 2">
    <name type="scientific">Terriglobus albidus</name>
    <dbReference type="NCBI Taxonomy" id="1592106"/>
    <lineage>
        <taxon>Bacteria</taxon>
        <taxon>Pseudomonadati</taxon>
        <taxon>Acidobacteriota</taxon>
        <taxon>Terriglobia</taxon>
        <taxon>Terriglobales</taxon>
        <taxon>Acidobacteriaceae</taxon>
        <taxon>Terriglobus</taxon>
    </lineage>
</organism>
<dbReference type="OrthoDB" id="120085at2"/>
<dbReference type="Gene3D" id="2.40.300.10">
    <property type="entry name" value="Head decoration protein D"/>
    <property type="match status" value="1"/>
</dbReference>
<reference evidence="1 2" key="1">
    <citation type="submission" date="2019-08" db="EMBL/GenBank/DDBJ databases">
        <title>Complete genome sequence of Terriglobus albidus strain ORNL.</title>
        <authorList>
            <person name="Podar M."/>
        </authorList>
    </citation>
    <scope>NUCLEOTIDE SEQUENCE [LARGE SCALE GENOMIC DNA]</scope>
    <source>
        <strain evidence="1 2">ORNL</strain>
    </source>
</reference>
<evidence type="ECO:0000313" key="2">
    <source>
        <dbReference type="Proteomes" id="UP000321820"/>
    </source>
</evidence>
<evidence type="ECO:0000313" key="1">
    <source>
        <dbReference type="EMBL" id="QEE30324.1"/>
    </source>
</evidence>
<proteinExistence type="predicted"/>
<gene>
    <name evidence="1" type="ORF">FTW19_21470</name>
</gene>
<dbReference type="RefSeq" id="WP_147649593.1">
    <property type="nucleotide sequence ID" value="NZ_CP042806.1"/>
</dbReference>
<dbReference type="Proteomes" id="UP000321820">
    <property type="component" value="Chromosome"/>
</dbReference>
<evidence type="ECO:0008006" key="3">
    <source>
        <dbReference type="Google" id="ProtNLM"/>
    </source>
</evidence>
<dbReference type="EMBL" id="CP042806">
    <property type="protein sequence ID" value="QEE30324.1"/>
    <property type="molecule type" value="Genomic_DNA"/>
</dbReference>
<name>A0A5B9EF95_9BACT</name>